<accession>F8PIA2</accession>
<name>F8PIA2_SERL3</name>
<organism evidence="2">
    <name type="scientific">Serpula lacrymans var. lacrymans (strain S7.3)</name>
    <name type="common">Dry rot fungus</name>
    <dbReference type="NCBI Taxonomy" id="936435"/>
    <lineage>
        <taxon>Eukaryota</taxon>
        <taxon>Fungi</taxon>
        <taxon>Dikarya</taxon>
        <taxon>Basidiomycota</taxon>
        <taxon>Agaricomycotina</taxon>
        <taxon>Agaricomycetes</taxon>
        <taxon>Agaricomycetidae</taxon>
        <taxon>Boletales</taxon>
        <taxon>Coniophorineae</taxon>
        <taxon>Serpulaceae</taxon>
        <taxon>Serpula</taxon>
    </lineage>
</organism>
<dbReference type="Proteomes" id="UP000008063">
    <property type="component" value="Unassembled WGS sequence"/>
</dbReference>
<feature type="non-terminal residue" evidence="1">
    <location>
        <position position="85"/>
    </location>
</feature>
<evidence type="ECO:0000313" key="1">
    <source>
        <dbReference type="EMBL" id="EGO05145.1"/>
    </source>
</evidence>
<protein>
    <submittedName>
        <fullName evidence="1">Uncharacterized protein</fullName>
    </submittedName>
</protein>
<gene>
    <name evidence="1" type="ORF">SERLA73DRAFT_38022</name>
</gene>
<dbReference type="STRING" id="936435.F8PIA2"/>
<keyword evidence="2" id="KW-1185">Reference proteome</keyword>
<sequence length="85" mass="9505">YIAWKKSNGTVKAYELHAQVLQQATQLEILSLYAVQKLAGSLSKVAPERFDMCPRSCIAYTGDFKDLQACPHILKGQTTCGEKHY</sequence>
<dbReference type="InParanoid" id="F8PIA2"/>
<dbReference type="EMBL" id="GL945474">
    <property type="protein sequence ID" value="EGO05145.1"/>
    <property type="molecule type" value="Genomic_DNA"/>
</dbReference>
<dbReference type="HOGENOM" id="CLU_2518801_0_0_1"/>
<feature type="non-terminal residue" evidence="1">
    <location>
        <position position="1"/>
    </location>
</feature>
<evidence type="ECO:0000313" key="2">
    <source>
        <dbReference type="Proteomes" id="UP000008063"/>
    </source>
</evidence>
<dbReference type="AlphaFoldDB" id="F8PIA2"/>
<proteinExistence type="predicted"/>
<reference evidence="2" key="1">
    <citation type="journal article" date="2011" name="Science">
        <title>The plant cell wall-decomposing machinery underlies the functional diversity of forest fungi.</title>
        <authorList>
            <person name="Eastwood D.C."/>
            <person name="Floudas D."/>
            <person name="Binder M."/>
            <person name="Majcherczyk A."/>
            <person name="Schneider P."/>
            <person name="Aerts A."/>
            <person name="Asiegbu F.O."/>
            <person name="Baker S.E."/>
            <person name="Barry K."/>
            <person name="Bendiksby M."/>
            <person name="Blumentritt M."/>
            <person name="Coutinho P.M."/>
            <person name="Cullen D."/>
            <person name="de Vries R.P."/>
            <person name="Gathman A."/>
            <person name="Goodell B."/>
            <person name="Henrissat B."/>
            <person name="Ihrmark K."/>
            <person name="Kauserud H."/>
            <person name="Kohler A."/>
            <person name="LaButti K."/>
            <person name="Lapidus A."/>
            <person name="Lavin J.L."/>
            <person name="Lee Y.-H."/>
            <person name="Lindquist E."/>
            <person name="Lilly W."/>
            <person name="Lucas S."/>
            <person name="Morin E."/>
            <person name="Murat C."/>
            <person name="Oguiza J.A."/>
            <person name="Park J."/>
            <person name="Pisabarro A.G."/>
            <person name="Riley R."/>
            <person name="Rosling A."/>
            <person name="Salamov A."/>
            <person name="Schmidt O."/>
            <person name="Schmutz J."/>
            <person name="Skrede I."/>
            <person name="Stenlid J."/>
            <person name="Wiebenga A."/>
            <person name="Xie X."/>
            <person name="Kuees U."/>
            <person name="Hibbett D.S."/>
            <person name="Hoffmeister D."/>
            <person name="Hoegberg N."/>
            <person name="Martin F."/>
            <person name="Grigoriev I.V."/>
            <person name="Watkinson S.C."/>
        </authorList>
    </citation>
    <scope>NUCLEOTIDE SEQUENCE [LARGE SCALE GENOMIC DNA]</scope>
    <source>
        <strain evidence="2">strain S7.3</strain>
    </source>
</reference>